<sequence length="100" mass="11246">MTGKSAELQQTPEGQSAICVFTEARKLLHYMLKPPSSMRNALLEQIIAKREALSMTVDSMPQVKGKKKKERDAKLSLERLYLMDNGTTKWFKGNICATGK</sequence>
<dbReference type="EMBL" id="AMQN01023627">
    <property type="status" value="NOT_ANNOTATED_CDS"/>
    <property type="molecule type" value="Genomic_DNA"/>
</dbReference>
<reference evidence="1 4" key="2">
    <citation type="journal article" date="2013" name="Nature">
        <title>Insights into bilaterian evolution from three spiralian genomes.</title>
        <authorList>
            <person name="Simakov O."/>
            <person name="Marletaz F."/>
            <person name="Cho S.J."/>
            <person name="Edsinger-Gonzales E."/>
            <person name="Havlak P."/>
            <person name="Hellsten U."/>
            <person name="Kuo D.H."/>
            <person name="Larsson T."/>
            <person name="Lv J."/>
            <person name="Arendt D."/>
            <person name="Savage R."/>
            <person name="Osoegawa K."/>
            <person name="de Jong P."/>
            <person name="Grimwood J."/>
            <person name="Chapman J.A."/>
            <person name="Shapiro H."/>
            <person name="Aerts A."/>
            <person name="Otillar R.P."/>
            <person name="Terry A.Y."/>
            <person name="Boore J.L."/>
            <person name="Grigoriev I.V."/>
            <person name="Lindberg D.R."/>
            <person name="Seaver E.C."/>
            <person name="Weisblat D.A."/>
            <person name="Putnam N.H."/>
            <person name="Rokhsar D.S."/>
        </authorList>
    </citation>
    <scope>NUCLEOTIDE SEQUENCE</scope>
    <source>
        <strain evidence="1 4">I ESC-2004</strain>
    </source>
</reference>
<dbReference type="EMBL" id="KB301777">
    <property type="protein sequence ID" value="ELU05089.1"/>
    <property type="molecule type" value="Genomic_DNA"/>
</dbReference>
<proteinExistence type="predicted"/>
<evidence type="ECO:0000313" key="4">
    <source>
        <dbReference type="Proteomes" id="UP000014760"/>
    </source>
</evidence>
<gene>
    <name evidence="1" type="ORF">CAPTEDRAFT_205304</name>
    <name evidence="2" type="ORF">CAPTEDRAFT_208099</name>
</gene>
<reference evidence="4" key="1">
    <citation type="submission" date="2012-12" db="EMBL/GenBank/DDBJ databases">
        <authorList>
            <person name="Hellsten U."/>
            <person name="Grimwood J."/>
            <person name="Chapman J.A."/>
            <person name="Shapiro H."/>
            <person name="Aerts A."/>
            <person name="Otillar R.P."/>
            <person name="Terry A.Y."/>
            <person name="Boore J.L."/>
            <person name="Simakov O."/>
            <person name="Marletaz F."/>
            <person name="Cho S.-J."/>
            <person name="Edsinger-Gonzales E."/>
            <person name="Havlak P."/>
            <person name="Kuo D.-H."/>
            <person name="Larsson T."/>
            <person name="Lv J."/>
            <person name="Arendt D."/>
            <person name="Savage R."/>
            <person name="Osoegawa K."/>
            <person name="de Jong P."/>
            <person name="Lindberg D.R."/>
            <person name="Seaver E.C."/>
            <person name="Weisblat D.A."/>
            <person name="Putnam N.H."/>
            <person name="Grigoriev I.V."/>
            <person name="Rokhsar D.S."/>
        </authorList>
    </citation>
    <scope>NUCLEOTIDE SEQUENCE</scope>
    <source>
        <strain evidence="4">I ESC-2004</strain>
    </source>
</reference>
<dbReference type="EnsemblMetazoa" id="CapteT205304">
    <property type="protein sequence ID" value="CapteP205304"/>
    <property type="gene ID" value="CapteG205304"/>
</dbReference>
<evidence type="ECO:0000313" key="2">
    <source>
        <dbReference type="EMBL" id="ELU05089.1"/>
    </source>
</evidence>
<dbReference type="AlphaFoldDB" id="R7TMJ3"/>
<name>R7TMJ3_CAPTE</name>
<accession>R7TMJ3</accession>
<evidence type="ECO:0000313" key="3">
    <source>
        <dbReference type="EnsemblMetazoa" id="CapteP205304"/>
    </source>
</evidence>
<protein>
    <submittedName>
        <fullName evidence="1 3">Uncharacterized protein</fullName>
    </submittedName>
</protein>
<organism evidence="1">
    <name type="scientific">Capitella teleta</name>
    <name type="common">Polychaete worm</name>
    <dbReference type="NCBI Taxonomy" id="283909"/>
    <lineage>
        <taxon>Eukaryota</taxon>
        <taxon>Metazoa</taxon>
        <taxon>Spiralia</taxon>
        <taxon>Lophotrochozoa</taxon>
        <taxon>Annelida</taxon>
        <taxon>Polychaeta</taxon>
        <taxon>Sedentaria</taxon>
        <taxon>Scolecida</taxon>
        <taxon>Capitellidae</taxon>
        <taxon>Capitella</taxon>
    </lineage>
</organism>
<dbReference type="EMBL" id="KB309327">
    <property type="protein sequence ID" value="ELT94752.1"/>
    <property type="molecule type" value="Genomic_DNA"/>
</dbReference>
<dbReference type="EMBL" id="AMQN01012142">
    <property type="status" value="NOT_ANNOTATED_CDS"/>
    <property type="molecule type" value="Genomic_DNA"/>
</dbReference>
<dbReference type="HOGENOM" id="CLU_2308684_0_0_1"/>
<dbReference type="Proteomes" id="UP000014760">
    <property type="component" value="Unassembled WGS sequence"/>
</dbReference>
<keyword evidence="4" id="KW-1185">Reference proteome</keyword>
<dbReference type="EnsemblMetazoa" id="CapteT208099">
    <property type="protein sequence ID" value="CapteP208099"/>
    <property type="gene ID" value="CapteG208099"/>
</dbReference>
<reference evidence="3" key="3">
    <citation type="submission" date="2015-06" db="UniProtKB">
        <authorList>
            <consortium name="EnsemblMetazoa"/>
        </authorList>
    </citation>
    <scope>IDENTIFICATION</scope>
</reference>
<evidence type="ECO:0000313" key="1">
    <source>
        <dbReference type="EMBL" id="ELT94752.1"/>
    </source>
</evidence>